<keyword evidence="4" id="KW-0677">Repeat</keyword>
<feature type="binding site" evidence="8">
    <location>
        <position position="166"/>
    </location>
    <ligand>
        <name>substrate</name>
    </ligand>
</feature>
<evidence type="ECO:0000256" key="9">
    <source>
        <dbReference type="SAM" id="MobiDB-lite"/>
    </source>
</evidence>
<reference evidence="11 12" key="1">
    <citation type="journal article" date="2010" name="Stand. Genomic Sci.">
        <title>Complete genome sequence of Haliangium ochraceum type strain (SMP-2).</title>
        <authorList>
            <consortium name="US DOE Joint Genome Institute (JGI-PGF)"/>
            <person name="Ivanova N."/>
            <person name="Daum C."/>
            <person name="Lang E."/>
            <person name="Abt B."/>
            <person name="Kopitz M."/>
            <person name="Saunders E."/>
            <person name="Lapidus A."/>
            <person name="Lucas S."/>
            <person name="Glavina Del Rio T."/>
            <person name="Nolan M."/>
            <person name="Tice H."/>
            <person name="Copeland A."/>
            <person name="Cheng J.F."/>
            <person name="Chen F."/>
            <person name="Bruce D."/>
            <person name="Goodwin L."/>
            <person name="Pitluck S."/>
            <person name="Mavromatis K."/>
            <person name="Pati A."/>
            <person name="Mikhailova N."/>
            <person name="Chen A."/>
            <person name="Palaniappan K."/>
            <person name="Land M."/>
            <person name="Hauser L."/>
            <person name="Chang Y.J."/>
            <person name="Jeffries C.D."/>
            <person name="Detter J.C."/>
            <person name="Brettin T."/>
            <person name="Rohde M."/>
            <person name="Goker M."/>
            <person name="Bristow J."/>
            <person name="Markowitz V."/>
            <person name="Eisen J.A."/>
            <person name="Hugenholtz P."/>
            <person name="Kyrpides N.C."/>
            <person name="Klenk H.P."/>
        </authorList>
    </citation>
    <scope>NUCLEOTIDE SEQUENCE [LARGE SCALE GENOMIC DNA]</scope>
    <source>
        <strain evidence="12">DSM 14365 / CIP 107738 / JCM 11303 / AJ 13395 / SMP-2</strain>
    </source>
</reference>
<evidence type="ECO:0000256" key="1">
    <source>
        <dbReference type="ARBA" id="ARBA00010541"/>
    </source>
</evidence>
<dbReference type="PRINTS" id="PR00834">
    <property type="entry name" value="PROTEASES2C"/>
</dbReference>
<dbReference type="PROSITE" id="PS50106">
    <property type="entry name" value="PDZ"/>
    <property type="match status" value="1"/>
</dbReference>
<dbReference type="InterPro" id="IPR009003">
    <property type="entry name" value="Peptidase_S1_PA"/>
</dbReference>
<dbReference type="EC" id="3.4.21.108" evidence="11"/>
<gene>
    <name evidence="11" type="ordered locus">Hoch_6606</name>
</gene>
<protein>
    <submittedName>
        <fullName evidence="11">HtrA2 peptidase</fullName>
        <ecNumber evidence="11">3.4.21.108</ecNumber>
    </submittedName>
</protein>
<dbReference type="NCBIfam" id="TIGR02037">
    <property type="entry name" value="degP_htrA_DO"/>
    <property type="match status" value="1"/>
</dbReference>
<evidence type="ECO:0000256" key="5">
    <source>
        <dbReference type="ARBA" id="ARBA00022801"/>
    </source>
</evidence>
<comment type="similarity">
    <text evidence="1">Belongs to the peptidase S1C family.</text>
</comment>
<feature type="active site" description="Charge relay system" evidence="7">
    <location>
        <position position="241"/>
    </location>
</feature>
<evidence type="ECO:0000256" key="6">
    <source>
        <dbReference type="ARBA" id="ARBA00022825"/>
    </source>
</evidence>
<dbReference type="KEGG" id="hoh:Hoch_6606"/>
<accession>D0LRT0</accession>
<dbReference type="InterPro" id="IPR036034">
    <property type="entry name" value="PDZ_sf"/>
</dbReference>
<dbReference type="AlphaFoldDB" id="D0LRT0"/>
<dbReference type="Gene3D" id="2.40.10.120">
    <property type="match status" value="1"/>
</dbReference>
<keyword evidence="5 11" id="KW-0378">Hydrolase</keyword>
<evidence type="ECO:0000256" key="3">
    <source>
        <dbReference type="ARBA" id="ARBA00022729"/>
    </source>
</evidence>
<proteinExistence type="inferred from homology"/>
<dbReference type="InterPro" id="IPR001478">
    <property type="entry name" value="PDZ"/>
</dbReference>
<feature type="binding site" evidence="8">
    <location>
        <position position="136"/>
    </location>
    <ligand>
        <name>substrate</name>
    </ligand>
</feature>
<dbReference type="Gene3D" id="2.30.42.10">
    <property type="match status" value="1"/>
</dbReference>
<dbReference type="HOGENOM" id="CLU_020120_1_2_7"/>
<dbReference type="EMBL" id="CP001804">
    <property type="protein sequence ID" value="ACY19072.1"/>
    <property type="molecule type" value="Genomic_DNA"/>
</dbReference>
<dbReference type="SMART" id="SM00228">
    <property type="entry name" value="PDZ"/>
    <property type="match status" value="1"/>
</dbReference>
<evidence type="ECO:0000313" key="11">
    <source>
        <dbReference type="EMBL" id="ACY19072.1"/>
    </source>
</evidence>
<dbReference type="Pfam" id="PF13365">
    <property type="entry name" value="Trypsin_2"/>
    <property type="match status" value="1"/>
</dbReference>
<dbReference type="RefSeq" id="WP_012831664.1">
    <property type="nucleotide sequence ID" value="NC_013440.1"/>
</dbReference>
<feature type="region of interest" description="Disordered" evidence="9">
    <location>
        <begin position="1"/>
        <end position="29"/>
    </location>
</feature>
<evidence type="ECO:0000313" key="12">
    <source>
        <dbReference type="Proteomes" id="UP000001880"/>
    </source>
</evidence>
<dbReference type="OrthoDB" id="9758917at2"/>
<feature type="domain" description="PDZ" evidence="10">
    <location>
        <begin position="285"/>
        <end position="376"/>
    </location>
</feature>
<feature type="active site" description="Charge relay system" evidence="7">
    <location>
        <position position="166"/>
    </location>
</feature>
<dbReference type="InterPro" id="IPR001940">
    <property type="entry name" value="Peptidase_S1C"/>
</dbReference>
<evidence type="ECO:0000259" key="10">
    <source>
        <dbReference type="PROSITE" id="PS50106"/>
    </source>
</evidence>
<feature type="active site" description="Charge relay system" evidence="7">
    <location>
        <position position="136"/>
    </location>
</feature>
<keyword evidence="12" id="KW-1185">Reference proteome</keyword>
<dbReference type="InterPro" id="IPR011782">
    <property type="entry name" value="Pept_S1C_Do"/>
</dbReference>
<dbReference type="Proteomes" id="UP000001880">
    <property type="component" value="Chromosome"/>
</dbReference>
<dbReference type="STRING" id="502025.Hoch_6606"/>
<dbReference type="eggNOG" id="COG0265">
    <property type="taxonomic scope" value="Bacteria"/>
</dbReference>
<organism evidence="11 12">
    <name type="scientific">Haliangium ochraceum (strain DSM 14365 / JCM 11303 / SMP-2)</name>
    <dbReference type="NCBI Taxonomy" id="502025"/>
    <lineage>
        <taxon>Bacteria</taxon>
        <taxon>Pseudomonadati</taxon>
        <taxon>Myxococcota</taxon>
        <taxon>Polyangia</taxon>
        <taxon>Haliangiales</taxon>
        <taxon>Kofleriaceae</taxon>
        <taxon>Haliangium</taxon>
    </lineage>
</organism>
<dbReference type="SUPFAM" id="SSF50156">
    <property type="entry name" value="PDZ domain-like"/>
    <property type="match status" value="1"/>
</dbReference>
<feature type="binding site" evidence="8">
    <location>
        <begin position="239"/>
        <end position="241"/>
    </location>
    <ligand>
        <name>substrate</name>
    </ligand>
</feature>
<evidence type="ECO:0000256" key="2">
    <source>
        <dbReference type="ARBA" id="ARBA00022670"/>
    </source>
</evidence>
<dbReference type="SUPFAM" id="SSF50494">
    <property type="entry name" value="Trypsin-like serine proteases"/>
    <property type="match status" value="1"/>
</dbReference>
<dbReference type="GO" id="GO:0004252">
    <property type="term" value="F:serine-type endopeptidase activity"/>
    <property type="evidence" value="ECO:0007669"/>
    <property type="project" value="InterPro"/>
</dbReference>
<keyword evidence="3" id="KW-0732">Signal</keyword>
<dbReference type="PANTHER" id="PTHR22939">
    <property type="entry name" value="SERINE PROTEASE FAMILY S1C HTRA-RELATED"/>
    <property type="match status" value="1"/>
</dbReference>
<dbReference type="Pfam" id="PF13180">
    <property type="entry name" value="PDZ_2"/>
    <property type="match status" value="1"/>
</dbReference>
<dbReference type="GO" id="GO:0006515">
    <property type="term" value="P:protein quality control for misfolded or incompletely synthesized proteins"/>
    <property type="evidence" value="ECO:0007669"/>
    <property type="project" value="TreeGrafter"/>
</dbReference>
<keyword evidence="6" id="KW-0720">Serine protease</keyword>
<evidence type="ECO:0000256" key="7">
    <source>
        <dbReference type="PIRSR" id="PIRSR611782-1"/>
    </source>
</evidence>
<dbReference type="PANTHER" id="PTHR22939:SF129">
    <property type="entry name" value="SERINE PROTEASE HTRA2, MITOCHONDRIAL"/>
    <property type="match status" value="1"/>
</dbReference>
<evidence type="ECO:0000256" key="4">
    <source>
        <dbReference type="ARBA" id="ARBA00022737"/>
    </source>
</evidence>
<dbReference type="FunFam" id="2.40.10.10:FF:000001">
    <property type="entry name" value="Periplasmic serine protease DegS"/>
    <property type="match status" value="1"/>
</dbReference>
<sequence>MNSSPLPSPSRVCPLPAASAPSPHTARRTRARAPLLSLALSLGLALTLASAAPGDARAQLLRGDDTTISDVTEKALPSVVNISTTTSQSARGPSFFDPFFNDENSPFRGRPGKRYGQSLGSGVIISADGYVITNSHVVEDAKDIRVSLSDGRELSAKIVGSDPKSDLAVLKLEGASGLQPIRIGRSSNIRLGEIVLAIGNPFGVGQTVTMGIVSAKGRSGMGIVDYEDFIQTDAAINPGNSGGALINLRGELIGINTAILSRTGGYQGIGFAIPTDMVAPIKDSLIRDGAVARGFLGVNIQTLTSEQARAAGVPDLRGVLITRVVERSPAARAGLRRGDIITRVGDRITLTAAHVVNSVGMSRPDKRLALTIMRDGKTRRVAVKLGDLSQVPE</sequence>
<dbReference type="GO" id="GO:0042597">
    <property type="term" value="C:periplasmic space"/>
    <property type="evidence" value="ECO:0007669"/>
    <property type="project" value="TreeGrafter"/>
</dbReference>
<evidence type="ECO:0000256" key="8">
    <source>
        <dbReference type="PIRSR" id="PIRSR611782-2"/>
    </source>
</evidence>
<keyword evidence="2" id="KW-0645">Protease</keyword>
<name>D0LRT0_HALO1</name>